<sequence length="206" mass="21271">MVAVRPLLVLSMVAGIAVAGKCRPSSSISASTETSLTTLATETTVTESSTESVTVSTTETTIDTATETSSTETTISPTTESTAETTTGSTTDTTLTTLTTSLSATETTTEAATTTSEPAVVVTCPSTGQCLHTMNIMCDYIIGGIPYDDELSLNDCAHKCDNNPSCALFVHDSSSNYCYTTSSTDQIRGEGLVPGWASGVKGRCGQ</sequence>
<reference evidence="4" key="1">
    <citation type="submission" date="2022-09" db="EMBL/GenBank/DDBJ databases">
        <title>Fusarium specimens isolated from Avocado Roots.</title>
        <authorList>
            <person name="Stajich J."/>
            <person name="Roper C."/>
            <person name="Heimlech-Rivalta G."/>
        </authorList>
    </citation>
    <scope>NUCLEOTIDE SEQUENCE</scope>
    <source>
        <strain evidence="4">A02</strain>
    </source>
</reference>
<evidence type="ECO:0000259" key="3">
    <source>
        <dbReference type="Pfam" id="PF00024"/>
    </source>
</evidence>
<feature type="chain" id="PRO_5040757295" description="Apple domain-containing protein" evidence="2">
    <location>
        <begin position="20"/>
        <end position="206"/>
    </location>
</feature>
<organism evidence="4 5">
    <name type="scientific">Fusarium falciforme</name>
    <dbReference type="NCBI Taxonomy" id="195108"/>
    <lineage>
        <taxon>Eukaryota</taxon>
        <taxon>Fungi</taxon>
        <taxon>Dikarya</taxon>
        <taxon>Ascomycota</taxon>
        <taxon>Pezizomycotina</taxon>
        <taxon>Sordariomycetes</taxon>
        <taxon>Hypocreomycetidae</taxon>
        <taxon>Hypocreales</taxon>
        <taxon>Nectriaceae</taxon>
        <taxon>Fusarium</taxon>
        <taxon>Fusarium solani species complex</taxon>
    </lineage>
</organism>
<comment type="caution">
    <text evidence="4">The sequence shown here is derived from an EMBL/GenBank/DDBJ whole genome shotgun (WGS) entry which is preliminary data.</text>
</comment>
<accession>A0A9W8US95</accession>
<proteinExistence type="predicted"/>
<feature type="domain" description="Apple" evidence="3">
    <location>
        <begin position="152"/>
        <end position="187"/>
    </location>
</feature>
<dbReference type="AlphaFoldDB" id="A0A9W8US95"/>
<protein>
    <recommendedName>
        <fullName evidence="3">Apple domain-containing protein</fullName>
    </recommendedName>
</protein>
<dbReference type="EMBL" id="JAOQAV010000137">
    <property type="protein sequence ID" value="KAJ4176989.1"/>
    <property type="molecule type" value="Genomic_DNA"/>
</dbReference>
<dbReference type="Pfam" id="PF00024">
    <property type="entry name" value="PAN_1"/>
    <property type="match status" value="1"/>
</dbReference>
<evidence type="ECO:0000313" key="5">
    <source>
        <dbReference type="Proteomes" id="UP001152087"/>
    </source>
</evidence>
<evidence type="ECO:0000256" key="1">
    <source>
        <dbReference type="SAM" id="MobiDB-lite"/>
    </source>
</evidence>
<keyword evidence="5" id="KW-1185">Reference proteome</keyword>
<dbReference type="Proteomes" id="UP001152087">
    <property type="component" value="Unassembled WGS sequence"/>
</dbReference>
<feature type="region of interest" description="Disordered" evidence="1">
    <location>
        <begin position="39"/>
        <end position="95"/>
    </location>
</feature>
<keyword evidence="2" id="KW-0732">Signal</keyword>
<dbReference type="Gene3D" id="3.50.4.10">
    <property type="entry name" value="Hepatocyte Growth Factor"/>
    <property type="match status" value="1"/>
</dbReference>
<evidence type="ECO:0000313" key="4">
    <source>
        <dbReference type="EMBL" id="KAJ4176989.1"/>
    </source>
</evidence>
<feature type="signal peptide" evidence="2">
    <location>
        <begin position="1"/>
        <end position="19"/>
    </location>
</feature>
<evidence type="ECO:0000256" key="2">
    <source>
        <dbReference type="SAM" id="SignalP"/>
    </source>
</evidence>
<dbReference type="InterPro" id="IPR003609">
    <property type="entry name" value="Pan_app"/>
</dbReference>
<name>A0A9W8US95_9HYPO</name>
<gene>
    <name evidence="4" type="ORF">NW755_014105</name>
</gene>